<reference evidence="8" key="1">
    <citation type="submission" date="2023-10" db="EMBL/GenBank/DDBJ databases">
        <authorList>
            <person name="Chen Y."/>
            <person name="Shah S."/>
            <person name="Dougan E. K."/>
            <person name="Thang M."/>
            <person name="Chan C."/>
        </authorList>
    </citation>
    <scope>NUCLEOTIDE SEQUENCE [LARGE SCALE GENOMIC DNA]</scope>
</reference>
<comment type="subcellular location">
    <subcellularLocation>
        <location evidence="1">Membrane</location>
        <topology evidence="1">Multi-pass membrane protein</topology>
    </subcellularLocation>
</comment>
<accession>A0ABN9Q448</accession>
<organism evidence="8 9">
    <name type="scientific">Prorocentrum cordatum</name>
    <dbReference type="NCBI Taxonomy" id="2364126"/>
    <lineage>
        <taxon>Eukaryota</taxon>
        <taxon>Sar</taxon>
        <taxon>Alveolata</taxon>
        <taxon>Dinophyceae</taxon>
        <taxon>Prorocentrales</taxon>
        <taxon>Prorocentraceae</taxon>
        <taxon>Prorocentrum</taxon>
    </lineage>
</organism>
<feature type="transmembrane region" description="Helical" evidence="6">
    <location>
        <begin position="117"/>
        <end position="141"/>
    </location>
</feature>
<dbReference type="PANTHER" id="PTHR22950">
    <property type="entry name" value="AMINO ACID TRANSPORTER"/>
    <property type="match status" value="1"/>
</dbReference>
<sequence>ISTRGRQRLAVHQGDRWSGGGGAGMGAPDGGPQRTAGGSTPIALAVATLLKNMIGAGIFSLPRGLLRATPVAGMGILAFVGALSAGSYWMIGYCCITWNVRSFRDLWYCIFGKGTAWIIDTTIFLNGWFTLVCYVVLIGDFTTKSFGGFLGQDHFLARNRAFSQWFTAVAVLLPLSLARDLSKLAFTSMLGLCVLLYAVLMVIRDSVLHSPQEWGPDVVMFEWRMGAFEEPRVEL</sequence>
<name>A0ABN9Q448_9DINO</name>
<evidence type="ECO:0000259" key="7">
    <source>
        <dbReference type="Pfam" id="PF01490"/>
    </source>
</evidence>
<keyword evidence="9" id="KW-1185">Reference proteome</keyword>
<dbReference type="InterPro" id="IPR013057">
    <property type="entry name" value="AA_transpt_TM"/>
</dbReference>
<feature type="compositionally biased region" description="Gly residues" evidence="5">
    <location>
        <begin position="17"/>
        <end position="29"/>
    </location>
</feature>
<feature type="domain" description="Amino acid transporter transmembrane" evidence="7">
    <location>
        <begin position="45"/>
        <end position="218"/>
    </location>
</feature>
<evidence type="ECO:0000256" key="5">
    <source>
        <dbReference type="SAM" id="MobiDB-lite"/>
    </source>
</evidence>
<dbReference type="Pfam" id="PF01490">
    <property type="entry name" value="Aa_trans"/>
    <property type="match status" value="1"/>
</dbReference>
<feature type="transmembrane region" description="Helical" evidence="6">
    <location>
        <begin position="42"/>
        <end position="61"/>
    </location>
</feature>
<evidence type="ECO:0000256" key="1">
    <source>
        <dbReference type="ARBA" id="ARBA00004141"/>
    </source>
</evidence>
<evidence type="ECO:0000256" key="4">
    <source>
        <dbReference type="ARBA" id="ARBA00023136"/>
    </source>
</evidence>
<evidence type="ECO:0000313" key="8">
    <source>
        <dbReference type="EMBL" id="CAK0800497.1"/>
    </source>
</evidence>
<dbReference type="Proteomes" id="UP001189429">
    <property type="component" value="Unassembled WGS sequence"/>
</dbReference>
<comment type="caution">
    <text evidence="8">The sequence shown here is derived from an EMBL/GenBank/DDBJ whole genome shotgun (WGS) entry which is preliminary data.</text>
</comment>
<proteinExistence type="predicted"/>
<feature type="non-terminal residue" evidence="8">
    <location>
        <position position="1"/>
    </location>
</feature>
<keyword evidence="4 6" id="KW-0472">Membrane</keyword>
<gene>
    <name evidence="8" type="ORF">PCOR1329_LOCUS8639</name>
</gene>
<feature type="region of interest" description="Disordered" evidence="5">
    <location>
        <begin position="1"/>
        <end position="32"/>
    </location>
</feature>
<keyword evidence="3 6" id="KW-1133">Transmembrane helix</keyword>
<feature type="transmembrane region" description="Helical" evidence="6">
    <location>
        <begin position="73"/>
        <end position="96"/>
    </location>
</feature>
<evidence type="ECO:0000256" key="6">
    <source>
        <dbReference type="SAM" id="Phobius"/>
    </source>
</evidence>
<evidence type="ECO:0000256" key="3">
    <source>
        <dbReference type="ARBA" id="ARBA00022989"/>
    </source>
</evidence>
<evidence type="ECO:0000313" key="9">
    <source>
        <dbReference type="Proteomes" id="UP001189429"/>
    </source>
</evidence>
<protein>
    <recommendedName>
        <fullName evidence="7">Amino acid transporter transmembrane domain-containing protein</fullName>
    </recommendedName>
</protein>
<evidence type="ECO:0000256" key="2">
    <source>
        <dbReference type="ARBA" id="ARBA00022692"/>
    </source>
</evidence>
<dbReference type="EMBL" id="CAUYUJ010002374">
    <property type="protein sequence ID" value="CAK0800497.1"/>
    <property type="molecule type" value="Genomic_DNA"/>
</dbReference>
<feature type="transmembrane region" description="Helical" evidence="6">
    <location>
        <begin position="184"/>
        <end position="203"/>
    </location>
</feature>
<keyword evidence="2 6" id="KW-0812">Transmembrane</keyword>